<protein>
    <submittedName>
        <fullName evidence="2">NAD-dependent epimerase/dehydratase family protein</fullName>
    </submittedName>
</protein>
<dbReference type="Gene3D" id="3.90.25.10">
    <property type="entry name" value="UDP-galactose 4-epimerase, domain 1"/>
    <property type="match status" value="1"/>
</dbReference>
<dbReference type="AlphaFoldDB" id="A0A8J6ZRL2"/>
<dbReference type="Pfam" id="PF01370">
    <property type="entry name" value="Epimerase"/>
    <property type="match status" value="1"/>
</dbReference>
<dbReference type="InterPro" id="IPR036291">
    <property type="entry name" value="NAD(P)-bd_dom_sf"/>
</dbReference>
<dbReference type="SUPFAM" id="SSF51735">
    <property type="entry name" value="NAD(P)-binding Rossmann-fold domains"/>
    <property type="match status" value="1"/>
</dbReference>
<evidence type="ECO:0000313" key="3">
    <source>
        <dbReference type="Proteomes" id="UP000622533"/>
    </source>
</evidence>
<gene>
    <name evidence="2" type="ORF">IQ276_04300</name>
</gene>
<keyword evidence="3" id="KW-1185">Reference proteome</keyword>
<organism evidence="2 3">
    <name type="scientific">Desmonostoc muscorum LEGE 12446</name>
    <dbReference type="NCBI Taxonomy" id="1828758"/>
    <lineage>
        <taxon>Bacteria</taxon>
        <taxon>Bacillati</taxon>
        <taxon>Cyanobacteriota</taxon>
        <taxon>Cyanophyceae</taxon>
        <taxon>Nostocales</taxon>
        <taxon>Nostocaceae</taxon>
        <taxon>Desmonostoc</taxon>
    </lineage>
</organism>
<dbReference type="Gene3D" id="3.40.50.720">
    <property type="entry name" value="NAD(P)-binding Rossmann-like Domain"/>
    <property type="match status" value="1"/>
</dbReference>
<evidence type="ECO:0000259" key="1">
    <source>
        <dbReference type="Pfam" id="PF01370"/>
    </source>
</evidence>
<dbReference type="PANTHER" id="PTHR43245:SF53">
    <property type="entry name" value="EPIMERASE-RELATED"/>
    <property type="match status" value="1"/>
</dbReference>
<accession>A0A8J6ZRL2</accession>
<dbReference type="Proteomes" id="UP000622533">
    <property type="component" value="Unassembled WGS sequence"/>
</dbReference>
<comment type="caution">
    <text evidence="2">The sequence shown here is derived from an EMBL/GenBank/DDBJ whole genome shotgun (WGS) entry which is preliminary data.</text>
</comment>
<evidence type="ECO:0000313" key="2">
    <source>
        <dbReference type="EMBL" id="MBE9021713.1"/>
    </source>
</evidence>
<dbReference type="PANTHER" id="PTHR43245">
    <property type="entry name" value="BIFUNCTIONAL POLYMYXIN RESISTANCE PROTEIN ARNA"/>
    <property type="match status" value="1"/>
</dbReference>
<dbReference type="InterPro" id="IPR050177">
    <property type="entry name" value="Lipid_A_modif_metabolic_enz"/>
</dbReference>
<sequence>MHFIITGGAGFIGSHLTEQLLSEGHRVTVVDNLTTGRLENLPKHPRLTFLQKDILICQPEDFPEKVDGIAHLAAISSVTESLYRPLEAHHNNLSATLAVIQLCQALTIPKLVFASSASVYGNLTQLPISEEQKTSPMSPYGLQKLVSEQYASMFAKQLGFSFVGLRIFNVFGPRQVPNSSYSGVISRFVDVMQRGLPITIYGDGNQTRDFIYVKDVVRAFSQALKVNVTSGSSLICNLGTGKSTSLLQLIDILKNHFPQWEPEIHFASPRAGDIQHSQADISRISSCLDFQPQWSAESTMVFSEVLNVKRSPMMKLGIFIDSAGELNCCGSF</sequence>
<name>A0A8J6ZRL2_DESMC</name>
<proteinExistence type="predicted"/>
<reference evidence="2" key="1">
    <citation type="submission" date="2020-10" db="EMBL/GenBank/DDBJ databases">
        <authorList>
            <person name="Castelo-Branco R."/>
            <person name="Eusebio N."/>
            <person name="Adriana R."/>
            <person name="Vieira A."/>
            <person name="Brugerolle De Fraissinette N."/>
            <person name="Rezende De Castro R."/>
            <person name="Schneider M.P."/>
            <person name="Vasconcelos V."/>
            <person name="Leao P.N."/>
        </authorList>
    </citation>
    <scope>NUCLEOTIDE SEQUENCE</scope>
    <source>
        <strain evidence="2">LEGE 12446</strain>
    </source>
</reference>
<feature type="domain" description="NAD-dependent epimerase/dehydratase" evidence="1">
    <location>
        <begin position="4"/>
        <end position="238"/>
    </location>
</feature>
<dbReference type="EMBL" id="JADEXS010000035">
    <property type="protein sequence ID" value="MBE9021713.1"/>
    <property type="molecule type" value="Genomic_DNA"/>
</dbReference>
<dbReference type="InterPro" id="IPR001509">
    <property type="entry name" value="Epimerase_deHydtase"/>
</dbReference>